<feature type="domain" description="Tectonic-1-3" evidence="8">
    <location>
        <begin position="280"/>
        <end position="440"/>
    </location>
</feature>
<feature type="domain" description="Tectonic-1-3" evidence="8">
    <location>
        <begin position="450"/>
        <end position="628"/>
    </location>
</feature>
<dbReference type="PANTHER" id="PTHR14611">
    <property type="entry name" value="TECTONIC FAMILY MEMBER"/>
    <property type="match status" value="1"/>
</dbReference>
<evidence type="ECO:0000259" key="8">
    <source>
        <dbReference type="Pfam" id="PF07773"/>
    </source>
</evidence>
<reference evidence="11" key="1">
    <citation type="submission" date="2025-08" db="UniProtKB">
        <authorList>
            <consortium name="RefSeq"/>
        </authorList>
    </citation>
    <scope>IDENTIFICATION</scope>
</reference>
<dbReference type="GeneID" id="110083847"/>
<name>A0A6J0UJN6_9SAUR</name>
<protein>
    <submittedName>
        <fullName evidence="11">Tectonic-1</fullName>
    </submittedName>
</protein>
<dbReference type="PANTHER" id="PTHR14611:SF1">
    <property type="entry name" value="TECTONIC-1"/>
    <property type="match status" value="1"/>
</dbReference>
<evidence type="ECO:0000256" key="7">
    <source>
        <dbReference type="SAM" id="SignalP"/>
    </source>
</evidence>
<dbReference type="OrthoDB" id="2104337at2759"/>
<keyword evidence="5" id="KW-0325">Glycoprotein</keyword>
<accession>A0A6J0UJN6</accession>
<proteinExistence type="inferred from homology"/>
<dbReference type="Pfam" id="PF07773">
    <property type="entry name" value="TCTN_DUF1619"/>
    <property type="match status" value="2"/>
</dbReference>
<feature type="domain" description="Tectonic-1-3 N-terminal" evidence="9">
    <location>
        <begin position="138"/>
        <end position="244"/>
    </location>
</feature>
<feature type="compositionally biased region" description="Pro residues" evidence="6">
    <location>
        <begin position="116"/>
        <end position="136"/>
    </location>
</feature>
<dbReference type="GO" id="GO:0036038">
    <property type="term" value="C:MKS complex"/>
    <property type="evidence" value="ECO:0007669"/>
    <property type="project" value="TreeGrafter"/>
</dbReference>
<organism evidence="10 11">
    <name type="scientific">Pogona vitticeps</name>
    <name type="common">central bearded dragon</name>
    <dbReference type="NCBI Taxonomy" id="103695"/>
    <lineage>
        <taxon>Eukaryota</taxon>
        <taxon>Metazoa</taxon>
        <taxon>Chordata</taxon>
        <taxon>Craniata</taxon>
        <taxon>Vertebrata</taxon>
        <taxon>Euteleostomi</taxon>
        <taxon>Lepidosauria</taxon>
        <taxon>Squamata</taxon>
        <taxon>Bifurcata</taxon>
        <taxon>Unidentata</taxon>
        <taxon>Episquamata</taxon>
        <taxon>Toxicofera</taxon>
        <taxon>Iguania</taxon>
        <taxon>Acrodonta</taxon>
        <taxon>Agamidae</taxon>
        <taxon>Amphibolurinae</taxon>
        <taxon>Pogona</taxon>
    </lineage>
</organism>
<evidence type="ECO:0000256" key="3">
    <source>
        <dbReference type="ARBA" id="ARBA00022729"/>
    </source>
</evidence>
<dbReference type="RefSeq" id="XP_020658314.2">
    <property type="nucleotide sequence ID" value="XM_020802655.2"/>
</dbReference>
<dbReference type="InterPro" id="IPR011677">
    <property type="entry name" value="TCTN1-3_dom"/>
</dbReference>
<dbReference type="GO" id="GO:0060271">
    <property type="term" value="P:cilium assembly"/>
    <property type="evidence" value="ECO:0007669"/>
    <property type="project" value="TreeGrafter"/>
</dbReference>
<feature type="chain" id="PRO_5047514920" evidence="7">
    <location>
        <begin position="29"/>
        <end position="655"/>
    </location>
</feature>
<evidence type="ECO:0000259" key="9">
    <source>
        <dbReference type="Pfam" id="PF25752"/>
    </source>
</evidence>
<evidence type="ECO:0000256" key="1">
    <source>
        <dbReference type="ARBA" id="ARBA00007633"/>
    </source>
</evidence>
<evidence type="ECO:0000256" key="2">
    <source>
        <dbReference type="ARBA" id="ARBA00011495"/>
    </source>
</evidence>
<dbReference type="InterPro" id="IPR057724">
    <property type="entry name" value="TCTN1-3_N"/>
</dbReference>
<keyword evidence="3 7" id="KW-0732">Signal</keyword>
<feature type="compositionally biased region" description="Low complexity" evidence="6">
    <location>
        <begin position="67"/>
        <end position="104"/>
    </location>
</feature>
<feature type="signal peptide" evidence="7">
    <location>
        <begin position="1"/>
        <end position="28"/>
    </location>
</feature>
<evidence type="ECO:0000256" key="6">
    <source>
        <dbReference type="SAM" id="MobiDB-lite"/>
    </source>
</evidence>
<evidence type="ECO:0000313" key="10">
    <source>
        <dbReference type="Proteomes" id="UP001652642"/>
    </source>
</evidence>
<comment type="subunit">
    <text evidence="2">Part of the tectonic-like complex (also named B9 complex).</text>
</comment>
<evidence type="ECO:0000313" key="11">
    <source>
        <dbReference type="RefSeq" id="XP_020658314.2"/>
    </source>
</evidence>
<dbReference type="AlphaFoldDB" id="A0A6J0UJN6"/>
<dbReference type="InParanoid" id="A0A6J0UJN6"/>
<keyword evidence="10" id="KW-1185">Reference proteome</keyword>
<dbReference type="Proteomes" id="UP001652642">
    <property type="component" value="Chromosome 14"/>
</dbReference>
<dbReference type="GO" id="GO:1904491">
    <property type="term" value="P:protein localization to ciliary transition zone"/>
    <property type="evidence" value="ECO:0007669"/>
    <property type="project" value="TreeGrafter"/>
</dbReference>
<dbReference type="CTD" id="79600"/>
<sequence length="655" mass="69538">MEPGDGVRSAAAFFAFFLLLLPPRQVWLLTAEPPSLAWTPSPAPEATSGAGATVPGPEAEKTPGDDSVSTPGPSQGSPGPDGEAPPGGSSASPAGPSGTVAPSPTEGSPSYGPVPTESPGPAQPAAPDGTPRPGPWPEALTDVAKLCVCDLLVDQCDVNCCCDPDCTAADFGLFGTCSVPVVRGDSQLCRQQEALYSIDLEVQPPQRDFQLADKINPSVFCLQTVNHKAALSFQAPEIPTENNFDRLLHEFGGYTFGTENDLALMVEEETQFTADTNKTTGYQYKDPIQTSDGFLRLPAPLFFSQCALNNPAGFLVNQAVKCNTVVKEGECATLPALSMEFYTNSTILAVPNSSQMVNITIHSITVQTPEGLRARLSHTDGLMLPTSNGRSCRNAVLEARYLLTFTEAGEIIDAVVALVLGTVNVTTVFVQQSFEIRFIQQNTHPVPLSGSPGYVVGRPIRAGFRSAESGVVQNTNGEGQLTIMKSVPAQDCFAVGGIRTPVLFGCDMMSGCQLRIAEDADCEILAPALLSMLKGQNFPDCVASFGNSLPQNGPDWVQIHFNVTKPSLCEVPVSFVLEARWTKYGSLVNPQARIVSLTVTVATAALPQVDSGSARTLQVLSSVRFVDVSTPAEPGYKARPTIQAQLPFDFFFPFV</sequence>
<keyword evidence="4" id="KW-0970">Cilium biogenesis/degradation</keyword>
<dbReference type="InterPro" id="IPR040354">
    <property type="entry name" value="TCTN1-3"/>
</dbReference>
<dbReference type="KEGG" id="pvt:110083847"/>
<evidence type="ECO:0000256" key="4">
    <source>
        <dbReference type="ARBA" id="ARBA00022794"/>
    </source>
</evidence>
<gene>
    <name evidence="11" type="primary">TCTN1</name>
</gene>
<comment type="similarity">
    <text evidence="1">Belongs to the tectonic family.</text>
</comment>
<dbReference type="Pfam" id="PF25752">
    <property type="entry name" value="DUF1619_N"/>
    <property type="match status" value="1"/>
</dbReference>
<evidence type="ECO:0000256" key="5">
    <source>
        <dbReference type="ARBA" id="ARBA00023180"/>
    </source>
</evidence>
<feature type="region of interest" description="Disordered" evidence="6">
    <location>
        <begin position="38"/>
        <end position="137"/>
    </location>
</feature>